<dbReference type="EMBL" id="SLWB01000022">
    <property type="protein sequence ID" value="TCN61707.1"/>
    <property type="molecule type" value="Genomic_DNA"/>
</dbReference>
<organism evidence="4 5">
    <name type="scientific">Acetobacteroides hydrogenigenes</name>
    <dbReference type="NCBI Taxonomy" id="979970"/>
    <lineage>
        <taxon>Bacteria</taxon>
        <taxon>Pseudomonadati</taxon>
        <taxon>Bacteroidota</taxon>
        <taxon>Bacteroidia</taxon>
        <taxon>Bacteroidales</taxon>
        <taxon>Rikenellaceae</taxon>
        <taxon>Acetobacteroides</taxon>
    </lineage>
</organism>
<evidence type="ECO:0000313" key="4">
    <source>
        <dbReference type="EMBL" id="TCN61707.1"/>
    </source>
</evidence>
<keyword evidence="5" id="KW-1185">Reference proteome</keyword>
<dbReference type="PANTHER" id="PTHR46825">
    <property type="entry name" value="D-ALANYL-D-ALANINE-CARBOXYPEPTIDASE/ENDOPEPTIDASE AMPH"/>
    <property type="match status" value="1"/>
</dbReference>
<name>A0A4R2E3A7_9BACT</name>
<evidence type="ECO:0000259" key="2">
    <source>
        <dbReference type="Pfam" id="PF00144"/>
    </source>
</evidence>
<dbReference type="Pfam" id="PF00144">
    <property type="entry name" value="Beta-lactamase"/>
    <property type="match status" value="1"/>
</dbReference>
<dbReference type="Pfam" id="PF11954">
    <property type="entry name" value="DUF3471"/>
    <property type="match status" value="1"/>
</dbReference>
<accession>A0A4R2E3A7</accession>
<dbReference type="OrthoDB" id="1522765at2"/>
<dbReference type="Gene3D" id="2.40.128.600">
    <property type="match status" value="1"/>
</dbReference>
<evidence type="ECO:0000259" key="3">
    <source>
        <dbReference type="Pfam" id="PF11954"/>
    </source>
</evidence>
<feature type="domain" description="Peptidase S12 Pab87-related C-terminal" evidence="3">
    <location>
        <begin position="412"/>
        <end position="503"/>
    </location>
</feature>
<comment type="caution">
    <text evidence="4">The sequence shown here is derived from an EMBL/GenBank/DDBJ whole genome shotgun (WGS) entry which is preliminary data.</text>
</comment>
<proteinExistence type="predicted"/>
<dbReference type="InterPro" id="IPR050491">
    <property type="entry name" value="AmpC-like"/>
</dbReference>
<dbReference type="InterPro" id="IPR001466">
    <property type="entry name" value="Beta-lactam-related"/>
</dbReference>
<dbReference type="InterPro" id="IPR012338">
    <property type="entry name" value="Beta-lactam/transpept-like"/>
</dbReference>
<gene>
    <name evidence="4" type="ORF">CLV25_12216</name>
</gene>
<feature type="signal peptide" evidence="1">
    <location>
        <begin position="1"/>
        <end position="22"/>
    </location>
</feature>
<sequence>MKKALVLTILLAFAATIGVVRAQEVKLPTFVTDSLDSYVKRAMSSWNVPGLSVAVVKDGKVVLMKGYGVTRIGGTEPVDANTLFMIGSNTKAFTATALAILQEAGKMSLNDRVKKWMPEFKLRDTLASNDAMICDLLSHRLGFETFQGDFTYWASNLSRAEVIEKMALVRAPYHLRTQWGYCNAAFLAAGELIPRIAGRTWDDVVRDSILAPLKMTRTFTGLAGAKSMDNLALPHSMAGDRLAVIDFADLNNLAPAGSMVSSAKDMTNWLSAQLDNGMLNGVQVVSSNAIQAIRAPHSIIAMDPRDRQTTHFYLYGLGIMVNDFNGKTYFSHTGGVDGFLSSVIFMPEEKLGIVVLTNTDQNRLYLDLANELRDAFLGLPYKGYAYKSLERSNASKRLFDAKMDSLRNVVKQGNVPALPLKSFVGRYANEVYGDIFVNMDKGKLNITFSHHPNLVANLEYMKNNTFLCTYNRPAFGVVEMPFKVANGEVEGLTLRVNDFVEATPYEFKKN</sequence>
<feature type="domain" description="Beta-lactamase-related" evidence="2">
    <location>
        <begin position="35"/>
        <end position="363"/>
    </location>
</feature>
<dbReference type="InterPro" id="IPR021860">
    <property type="entry name" value="Peptidase_S12_Pab87-rel_C"/>
</dbReference>
<protein>
    <submittedName>
        <fullName evidence="4">CubicO group peptidase (Beta-lactamase class C family)</fullName>
    </submittedName>
</protein>
<dbReference type="Gene3D" id="3.40.710.10">
    <property type="entry name" value="DD-peptidase/beta-lactamase superfamily"/>
    <property type="match status" value="1"/>
</dbReference>
<evidence type="ECO:0000313" key="5">
    <source>
        <dbReference type="Proteomes" id="UP000294830"/>
    </source>
</evidence>
<dbReference type="RefSeq" id="WP_131840549.1">
    <property type="nucleotide sequence ID" value="NZ_SLWB01000022.1"/>
</dbReference>
<feature type="chain" id="PRO_5020924116" evidence="1">
    <location>
        <begin position="23"/>
        <end position="510"/>
    </location>
</feature>
<dbReference type="SUPFAM" id="SSF56601">
    <property type="entry name" value="beta-lactamase/transpeptidase-like"/>
    <property type="match status" value="1"/>
</dbReference>
<dbReference type="Proteomes" id="UP000294830">
    <property type="component" value="Unassembled WGS sequence"/>
</dbReference>
<keyword evidence="1" id="KW-0732">Signal</keyword>
<evidence type="ECO:0000256" key="1">
    <source>
        <dbReference type="SAM" id="SignalP"/>
    </source>
</evidence>
<reference evidence="4 5" key="1">
    <citation type="submission" date="2019-03" db="EMBL/GenBank/DDBJ databases">
        <title>Genomic Encyclopedia of Archaeal and Bacterial Type Strains, Phase II (KMG-II): from individual species to whole genera.</title>
        <authorList>
            <person name="Goeker M."/>
        </authorList>
    </citation>
    <scope>NUCLEOTIDE SEQUENCE [LARGE SCALE GENOMIC DNA]</scope>
    <source>
        <strain evidence="4 5">RL-C</strain>
    </source>
</reference>
<dbReference type="PANTHER" id="PTHR46825:SF15">
    <property type="entry name" value="BETA-LACTAMASE-RELATED DOMAIN-CONTAINING PROTEIN"/>
    <property type="match status" value="1"/>
</dbReference>
<dbReference type="AlphaFoldDB" id="A0A4R2E3A7"/>